<name>A0A8T2Q2U9_CERRI</name>
<evidence type="ECO:0000313" key="6">
    <source>
        <dbReference type="Proteomes" id="UP000825935"/>
    </source>
</evidence>
<proteinExistence type="predicted"/>
<dbReference type="PANTHER" id="PTHR21450">
    <property type="entry name" value="PROTEIN ALTERED PHOSPHATE STARVATION RESPONSE 1"/>
    <property type="match status" value="1"/>
</dbReference>
<dbReference type="OrthoDB" id="674656at2759"/>
<dbReference type="Pfam" id="PF04782">
    <property type="entry name" value="DUF632"/>
    <property type="match status" value="1"/>
</dbReference>
<sequence length="708" mass="80498">MGCSASTLDTEQSVSRCRNRKHFIKTAVQHRHAFAAAHAAYIQSLKNTGAAIRQFGEGYAKDEMVTETALDVETPSYLPPPLPHFLALSSHEQPSRMSRATSMPPLWSSTQEKATAMQTASLQKNSNPNHAITTLQHSEFSPLKNLSSSPQEREGDELQDPFHKRINHVADVKPPLRHAVLSATPSPPPPKGSRWPDYLNVFPLTTEGEESIGKADVFEMEDSSIPTPLSEGNLVHEVEERGSHDQLNAVSDKEPPQTPEFKGSEKTFRQILRELDDKFLAAFESGKTVSKLLEAQRMNYHSSFADASESLNHSRRVLRVMSWERDSHLPLTNGESLDLFHNTGNETHASTLDKLLAWEKKLHDEVKAGEVIRLELERKSQQLRSQKKHDEDSMAVNKIKAAVKSIQTRYLVGVQAVDAAASEIDKLRDHCLYSQLVDLARELMFMWNILLQCHEQQYQLVEEMQMLSRPDMPTATDDFQHKNTLQLESETNLLHQHLENLIITQKEYMDSVYHWLRLHLIQIESDEKDTTGSPQKMSTPPVYLLCKDWISELDKLPGNVTLHAVKAFSGLVHELASQQNEELKQRKKLEGLTKELLKKERNFKVQEAKYNERLLAQHSSDGMQVEVPGDANPLKERERMLQLLRETVREERDKYEHMCSKSGSMALSSLEKGLPPLLTAMKDFSNACFQCYGHLHHFNSAPKYRIGY</sequence>
<dbReference type="Proteomes" id="UP000825935">
    <property type="component" value="Chromosome 38"/>
</dbReference>
<evidence type="ECO:0000259" key="4">
    <source>
        <dbReference type="Pfam" id="PF04783"/>
    </source>
</evidence>
<organism evidence="5 6">
    <name type="scientific">Ceratopteris richardii</name>
    <name type="common">Triangle waterfern</name>
    <dbReference type="NCBI Taxonomy" id="49495"/>
    <lineage>
        <taxon>Eukaryota</taxon>
        <taxon>Viridiplantae</taxon>
        <taxon>Streptophyta</taxon>
        <taxon>Embryophyta</taxon>
        <taxon>Tracheophyta</taxon>
        <taxon>Polypodiopsida</taxon>
        <taxon>Polypodiidae</taxon>
        <taxon>Polypodiales</taxon>
        <taxon>Pteridineae</taxon>
        <taxon>Pteridaceae</taxon>
        <taxon>Parkerioideae</taxon>
        <taxon>Ceratopteris</taxon>
    </lineage>
</organism>
<dbReference type="PANTHER" id="PTHR21450:SF7">
    <property type="entry name" value="DNA LIGASE (DUF630 AND DUF632)"/>
    <property type="match status" value="1"/>
</dbReference>
<evidence type="ECO:0000256" key="2">
    <source>
        <dbReference type="SAM" id="MobiDB-lite"/>
    </source>
</evidence>
<feature type="domain" description="DUF632" evidence="3">
    <location>
        <begin position="269"/>
        <end position="573"/>
    </location>
</feature>
<dbReference type="InterPro" id="IPR006868">
    <property type="entry name" value="DUF630"/>
</dbReference>
<comment type="caution">
    <text evidence="5">The sequence shown here is derived from an EMBL/GenBank/DDBJ whole genome shotgun (WGS) entry which is preliminary data.</text>
</comment>
<evidence type="ECO:0000313" key="5">
    <source>
        <dbReference type="EMBL" id="KAH7277761.1"/>
    </source>
</evidence>
<feature type="coiled-coil region" evidence="1">
    <location>
        <begin position="575"/>
        <end position="609"/>
    </location>
</feature>
<keyword evidence="1" id="KW-0175">Coiled coil</keyword>
<keyword evidence="6" id="KW-1185">Reference proteome</keyword>
<feature type="region of interest" description="Disordered" evidence="2">
    <location>
        <begin position="244"/>
        <end position="263"/>
    </location>
</feature>
<dbReference type="OMA" id="RQFEEWY"/>
<reference evidence="5" key="1">
    <citation type="submission" date="2021-08" db="EMBL/GenBank/DDBJ databases">
        <title>WGS assembly of Ceratopteris richardii.</title>
        <authorList>
            <person name="Marchant D.B."/>
            <person name="Chen G."/>
            <person name="Jenkins J."/>
            <person name="Shu S."/>
            <person name="Leebens-Mack J."/>
            <person name="Grimwood J."/>
            <person name="Schmutz J."/>
            <person name="Soltis P."/>
            <person name="Soltis D."/>
            <person name="Chen Z.-H."/>
        </authorList>
    </citation>
    <scope>NUCLEOTIDE SEQUENCE</scope>
    <source>
        <strain evidence="5">Whitten #5841</strain>
        <tissue evidence="5">Leaf</tissue>
    </source>
</reference>
<accession>A0A8T2Q2U9</accession>
<gene>
    <name evidence="5" type="ORF">KP509_38G005900</name>
</gene>
<dbReference type="Pfam" id="PF04783">
    <property type="entry name" value="DUF630"/>
    <property type="match status" value="1"/>
</dbReference>
<protein>
    <submittedName>
        <fullName evidence="5">Uncharacterized protein</fullName>
    </submittedName>
</protein>
<evidence type="ECO:0000259" key="3">
    <source>
        <dbReference type="Pfam" id="PF04782"/>
    </source>
</evidence>
<dbReference type="AlphaFoldDB" id="A0A8T2Q2U9"/>
<dbReference type="EMBL" id="CM035443">
    <property type="protein sequence ID" value="KAH7277761.1"/>
    <property type="molecule type" value="Genomic_DNA"/>
</dbReference>
<feature type="region of interest" description="Disordered" evidence="2">
    <location>
        <begin position="136"/>
        <end position="158"/>
    </location>
</feature>
<dbReference type="InterPro" id="IPR006867">
    <property type="entry name" value="DUF632"/>
</dbReference>
<feature type="domain" description="DUF630" evidence="4">
    <location>
        <begin position="1"/>
        <end position="57"/>
    </location>
</feature>
<feature type="compositionally biased region" description="Polar residues" evidence="2">
    <location>
        <begin position="136"/>
        <end position="150"/>
    </location>
</feature>
<evidence type="ECO:0000256" key="1">
    <source>
        <dbReference type="SAM" id="Coils"/>
    </source>
</evidence>